<dbReference type="PANTHER" id="PTHR34001:SF3">
    <property type="entry name" value="BLL7405 PROTEIN"/>
    <property type="match status" value="1"/>
</dbReference>
<feature type="domain" description="Outer membrane protein beta-barrel" evidence="7">
    <location>
        <begin position="10"/>
        <end position="238"/>
    </location>
</feature>
<keyword evidence="2 6" id="KW-0732">Signal</keyword>
<feature type="signal peptide" evidence="6">
    <location>
        <begin position="1"/>
        <end position="20"/>
    </location>
</feature>
<dbReference type="Gene3D" id="2.40.160.20">
    <property type="match status" value="1"/>
</dbReference>
<proteinExistence type="inferred from homology"/>
<evidence type="ECO:0000256" key="1">
    <source>
        <dbReference type="ARBA" id="ARBA00004442"/>
    </source>
</evidence>
<organism evidence="8 9">
    <name type="scientific">Afipia massiliensis</name>
    <dbReference type="NCBI Taxonomy" id="211460"/>
    <lineage>
        <taxon>Bacteria</taxon>
        <taxon>Pseudomonadati</taxon>
        <taxon>Pseudomonadota</taxon>
        <taxon>Alphaproteobacteria</taxon>
        <taxon>Hyphomicrobiales</taxon>
        <taxon>Nitrobacteraceae</taxon>
        <taxon>Afipia</taxon>
    </lineage>
</organism>
<name>A0A4U6BP36_9BRAD</name>
<evidence type="ECO:0000256" key="4">
    <source>
        <dbReference type="ARBA" id="ARBA00023237"/>
    </source>
</evidence>
<dbReference type="Proteomes" id="UP000034832">
    <property type="component" value="Unassembled WGS sequence"/>
</dbReference>
<dbReference type="OrthoDB" id="9815357at2"/>
<evidence type="ECO:0000256" key="3">
    <source>
        <dbReference type="ARBA" id="ARBA00023136"/>
    </source>
</evidence>
<evidence type="ECO:0000259" key="7">
    <source>
        <dbReference type="Pfam" id="PF13505"/>
    </source>
</evidence>
<comment type="subcellular location">
    <subcellularLocation>
        <location evidence="1">Cell outer membrane</location>
    </subcellularLocation>
</comment>
<protein>
    <submittedName>
        <fullName evidence="8">Porin family protein</fullName>
    </submittedName>
</protein>
<dbReference type="RefSeq" id="WP_046827351.1">
    <property type="nucleotide sequence ID" value="NZ_LBIA02000001.1"/>
</dbReference>
<evidence type="ECO:0000313" key="9">
    <source>
        <dbReference type="Proteomes" id="UP000034832"/>
    </source>
</evidence>
<reference evidence="8" key="1">
    <citation type="submission" date="2019-04" db="EMBL/GenBank/DDBJ databases">
        <title>Whole genome sequencing of cave bacteria.</title>
        <authorList>
            <person name="Gan H.M."/>
            <person name="Barton H."/>
            <person name="Savka M.A."/>
        </authorList>
    </citation>
    <scope>NUCLEOTIDE SEQUENCE [LARGE SCALE GENOMIC DNA]</scope>
    <source>
        <strain evidence="8">LC387</strain>
    </source>
</reference>
<dbReference type="AlphaFoldDB" id="A0A4U6BP36"/>
<accession>A0A4U6BP36</accession>
<evidence type="ECO:0000256" key="2">
    <source>
        <dbReference type="ARBA" id="ARBA00022729"/>
    </source>
</evidence>
<comment type="caution">
    <text evidence="8">The sequence shown here is derived from an EMBL/GenBank/DDBJ whole genome shotgun (WGS) entry which is preliminary data.</text>
</comment>
<dbReference type="InterPro" id="IPR051692">
    <property type="entry name" value="OMP-like"/>
</dbReference>
<feature type="chain" id="PRO_5020491255" evidence="6">
    <location>
        <begin position="21"/>
        <end position="276"/>
    </location>
</feature>
<dbReference type="SUPFAM" id="SSF56925">
    <property type="entry name" value="OMPA-like"/>
    <property type="match status" value="1"/>
</dbReference>
<keyword evidence="9" id="KW-1185">Reference proteome</keyword>
<sequence length="276" mass="29097">MRKVLLTIIASVLAAGSASAADIAARPYTKAPPMVQVYDWTGFYIGGDVGGVSQRDSGTSNFFQSAGLTNPLAMSSSSSSFIGGGHIGYNWQFAPTWVLGIEADAQWLNAKNSFCRGLDSNLLGCADTGRGFGTIESETKWLATVRGRLGYTFDRFMVYGTGGVAFGEVDTNVGFNCLVAGCAASANVIATSGSANDTRTGWVAGAGIEWMFANNWMVRAEYLHVDLGTATGTVFLPAFNCSPGGPCGMSYSRDLTYEMGRVGLSYKFGGPVLAKY</sequence>
<keyword evidence="4" id="KW-0998">Cell outer membrane</keyword>
<evidence type="ECO:0000256" key="6">
    <source>
        <dbReference type="SAM" id="SignalP"/>
    </source>
</evidence>
<keyword evidence="3" id="KW-0472">Membrane</keyword>
<dbReference type="EMBL" id="LBIA02000001">
    <property type="protein sequence ID" value="TKT72137.1"/>
    <property type="molecule type" value="Genomic_DNA"/>
</dbReference>
<gene>
    <name evidence="8" type="ORF">YH63_012315</name>
</gene>
<evidence type="ECO:0000256" key="5">
    <source>
        <dbReference type="ARBA" id="ARBA00038306"/>
    </source>
</evidence>
<evidence type="ECO:0000313" key="8">
    <source>
        <dbReference type="EMBL" id="TKT72137.1"/>
    </source>
</evidence>
<dbReference type="STRING" id="211460.YH63_06685"/>
<dbReference type="InterPro" id="IPR011250">
    <property type="entry name" value="OMP/PagP_B-barrel"/>
</dbReference>
<dbReference type="InterPro" id="IPR027385">
    <property type="entry name" value="Beta-barrel_OMP"/>
</dbReference>
<dbReference type="GO" id="GO:0009279">
    <property type="term" value="C:cell outer membrane"/>
    <property type="evidence" value="ECO:0007669"/>
    <property type="project" value="UniProtKB-SubCell"/>
</dbReference>
<dbReference type="PANTHER" id="PTHR34001">
    <property type="entry name" value="BLL7405 PROTEIN"/>
    <property type="match status" value="1"/>
</dbReference>
<dbReference type="Pfam" id="PF13505">
    <property type="entry name" value="OMP_b-brl"/>
    <property type="match status" value="1"/>
</dbReference>
<comment type="similarity">
    <text evidence="5">Belongs to the Omp25/RopB family.</text>
</comment>